<organism evidence="2 3">
    <name type="scientific">Lolium multiflorum</name>
    <name type="common">Italian ryegrass</name>
    <name type="synonym">Lolium perenne subsp. multiflorum</name>
    <dbReference type="NCBI Taxonomy" id="4521"/>
    <lineage>
        <taxon>Eukaryota</taxon>
        <taxon>Viridiplantae</taxon>
        <taxon>Streptophyta</taxon>
        <taxon>Embryophyta</taxon>
        <taxon>Tracheophyta</taxon>
        <taxon>Spermatophyta</taxon>
        <taxon>Magnoliopsida</taxon>
        <taxon>Liliopsida</taxon>
        <taxon>Poales</taxon>
        <taxon>Poaceae</taxon>
        <taxon>BOP clade</taxon>
        <taxon>Pooideae</taxon>
        <taxon>Poodae</taxon>
        <taxon>Poeae</taxon>
        <taxon>Poeae Chloroplast Group 2 (Poeae type)</taxon>
        <taxon>Loliodinae</taxon>
        <taxon>Loliinae</taxon>
        <taxon>Lolium</taxon>
    </lineage>
</organism>
<feature type="region of interest" description="Disordered" evidence="1">
    <location>
        <begin position="314"/>
        <end position="337"/>
    </location>
</feature>
<evidence type="ECO:0000313" key="3">
    <source>
        <dbReference type="Proteomes" id="UP001231189"/>
    </source>
</evidence>
<evidence type="ECO:0000313" key="2">
    <source>
        <dbReference type="EMBL" id="KAK1649544.1"/>
    </source>
</evidence>
<proteinExistence type="predicted"/>
<keyword evidence="3" id="KW-1185">Reference proteome</keyword>
<comment type="caution">
    <text evidence="2">The sequence shown here is derived from an EMBL/GenBank/DDBJ whole genome shotgun (WGS) entry which is preliminary data.</text>
</comment>
<gene>
    <name evidence="2" type="ORF">QYE76_067349</name>
</gene>
<name>A0AAD8SCN3_LOLMU</name>
<evidence type="ECO:0000256" key="1">
    <source>
        <dbReference type="SAM" id="MobiDB-lite"/>
    </source>
</evidence>
<reference evidence="2" key="1">
    <citation type="submission" date="2023-07" db="EMBL/GenBank/DDBJ databases">
        <title>A chromosome-level genome assembly of Lolium multiflorum.</title>
        <authorList>
            <person name="Chen Y."/>
            <person name="Copetti D."/>
            <person name="Kolliker R."/>
            <person name="Studer B."/>
        </authorList>
    </citation>
    <scope>NUCLEOTIDE SEQUENCE</scope>
    <source>
        <strain evidence="2">02402/16</strain>
        <tissue evidence="2">Leaf</tissue>
    </source>
</reference>
<dbReference type="AlphaFoldDB" id="A0AAD8SCN3"/>
<protein>
    <submittedName>
        <fullName evidence="2">Uncharacterized protein</fullName>
    </submittedName>
</protein>
<sequence>MDADDLHNFLLDWDAAPSYSASARFRWREARRRMFTSFSSFFPDVYIPPIFFSSRLGEGGKHTTASPFPPIAALARSTPRRPFRCSLGVSLPPAALHGANNVVQVVTDNASNNMGAKVFEPLVKILRLADGDGQSMASMYGEIIEAKKAIMIAVENSEKDYMVITTAMESKMNGRLDTPLHMAGYALNPYYSYANTSIFSDVEVMSGLMEVVEQFYHDNDEAINKVDAKRRNKLDIRRRDDLVYIQFNGRMMDKRKKFKSSCDVLLGEDASMAQDWICEGAYKDEEVDPITGFHTPIVMMQEEEQVVVNEDEIEFESDDDGVLETKDNEDEEEPIES</sequence>
<accession>A0AAD8SCN3</accession>
<dbReference type="Proteomes" id="UP001231189">
    <property type="component" value="Unassembled WGS sequence"/>
</dbReference>
<dbReference type="EMBL" id="JAUUTY010000004">
    <property type="protein sequence ID" value="KAK1649544.1"/>
    <property type="molecule type" value="Genomic_DNA"/>
</dbReference>